<evidence type="ECO:0000313" key="1">
    <source>
        <dbReference type="EMBL" id="CUX03952.1"/>
    </source>
</evidence>
<reference evidence="1 2" key="1">
    <citation type="submission" date="2016-01" db="EMBL/GenBank/DDBJ databases">
        <authorList>
            <person name="Regsiter A."/>
            <person name="william w."/>
        </authorList>
    </citation>
    <scope>NUCLEOTIDE SEQUENCE [LARGE SCALE GENOMIC DNA]</scope>
    <source>
        <strain evidence="1 2">CFBP 5494</strain>
    </source>
</reference>
<evidence type="ECO:0000313" key="2">
    <source>
        <dbReference type="Proteomes" id="UP000191933"/>
    </source>
</evidence>
<dbReference type="EMBL" id="FBVY01000049">
    <property type="protein sequence ID" value="CUX03952.1"/>
    <property type="molecule type" value="Genomic_DNA"/>
</dbReference>
<organism evidence="1 2">
    <name type="scientific">Agrobacterium genomosp. 2 str. CFBP 5494</name>
    <dbReference type="NCBI Taxonomy" id="1183436"/>
    <lineage>
        <taxon>Bacteria</taxon>
        <taxon>Pseudomonadati</taxon>
        <taxon>Pseudomonadota</taxon>
        <taxon>Alphaproteobacteria</taxon>
        <taxon>Hyphomicrobiales</taxon>
        <taxon>Rhizobiaceae</taxon>
        <taxon>Rhizobium/Agrobacterium group</taxon>
        <taxon>Agrobacterium</taxon>
        <taxon>Agrobacterium tumefaciens complex</taxon>
    </lineage>
</organism>
<gene>
    <name evidence="1" type="ORF">AGR2A_pc0087</name>
</gene>
<dbReference type="AlphaFoldDB" id="A0A9W5B8D9"/>
<proteinExistence type="predicted"/>
<comment type="caution">
    <text evidence="1">The sequence shown here is derived from an EMBL/GenBank/DDBJ whole genome shotgun (WGS) entry which is preliminary data.</text>
</comment>
<keyword evidence="2" id="KW-1185">Reference proteome</keyword>
<sequence length="98" mass="9934">MCGLDGEGRCPGATAPRVQMVPLAGESFAGGGGTRCLDIGAGPIRAVETAEVDRELAPPVARRGSGFTASIVVEMSTASHHAALISVCEKSLPIKSKT</sequence>
<protein>
    <submittedName>
        <fullName evidence="1">Uncharacterized protein</fullName>
    </submittedName>
</protein>
<name>A0A9W5B8D9_9HYPH</name>
<accession>A0A9W5B8D9</accession>
<dbReference type="Proteomes" id="UP000191933">
    <property type="component" value="Unassembled WGS sequence"/>
</dbReference>